<keyword evidence="6" id="KW-0328">Glycosyltransferase</keyword>
<sequence>MADRDFIRQMPEQSLGGERGLLGAIHLDPWLLLLLSVLLCAGLVVLYSGADQNVAVVEAQGVRIGIGFLIMVLLAQPDPAFYRRWSPLVYIAGVMALMAVLIMGVGAKGAQRWLDLPGLPRFQPSEFMKLAVPAMAAWYLSRFYLPPSFSRLMVAVVLVLVPMVLIIRQPDLGTALLVGAAGLVVVFFAGISWKLVGAFLALIGVTAPALWFFVMREYQKQRVLTLLNPESDPLGSGWNIIQSKTAIGSGGLTGKGWLSGTQSHLDFLPESHTDFIVAVLAEEFGFIGVLALLFLYLLIIGRCFYIAVYAQDSFSRLLAGALTMTFFVYVFVNIGMVSGILPIVGVPLPLVSFGGTSIVTLMAGFGVLMSIHTHRRMLAA</sequence>
<dbReference type="InterPro" id="IPR011923">
    <property type="entry name" value="RodA/MrdB"/>
</dbReference>
<reference evidence="7 8" key="1">
    <citation type="submission" date="2017-07" db="EMBL/GenBank/DDBJ databases">
        <title>Tamlnaduibacter salinus (Mi-7) genome sequencing.</title>
        <authorList>
            <person name="Verma A."/>
            <person name="Krishnamurthi S."/>
        </authorList>
    </citation>
    <scope>NUCLEOTIDE SEQUENCE [LARGE SCALE GENOMIC DNA]</scope>
    <source>
        <strain evidence="7 8">Mi-7</strain>
    </source>
</reference>
<dbReference type="InterPro" id="IPR001182">
    <property type="entry name" value="FtsW/RodA"/>
</dbReference>
<keyword evidence="3 6" id="KW-0133">Cell shape</keyword>
<dbReference type="GO" id="GO:0005886">
    <property type="term" value="C:plasma membrane"/>
    <property type="evidence" value="ECO:0007669"/>
    <property type="project" value="UniProtKB-SubCell"/>
</dbReference>
<keyword evidence="6" id="KW-0961">Cell wall biogenesis/degradation</keyword>
<comment type="subcellular location">
    <subcellularLocation>
        <location evidence="6">Cell inner membrane</location>
        <topology evidence="6">Multi-pass membrane protein</topology>
    </subcellularLocation>
    <subcellularLocation>
        <location evidence="1">Membrane</location>
        <topology evidence="1">Multi-pass membrane protein</topology>
    </subcellularLocation>
</comment>
<dbReference type="GO" id="GO:0009252">
    <property type="term" value="P:peptidoglycan biosynthetic process"/>
    <property type="evidence" value="ECO:0007669"/>
    <property type="project" value="UniProtKB-UniRule"/>
</dbReference>
<dbReference type="HAMAP" id="MF_02079">
    <property type="entry name" value="PGT_RodA"/>
    <property type="match status" value="1"/>
</dbReference>
<dbReference type="GO" id="GO:0071555">
    <property type="term" value="P:cell wall organization"/>
    <property type="evidence" value="ECO:0007669"/>
    <property type="project" value="UniProtKB-KW"/>
</dbReference>
<dbReference type="UniPathway" id="UPA00219"/>
<evidence type="ECO:0000256" key="1">
    <source>
        <dbReference type="ARBA" id="ARBA00004141"/>
    </source>
</evidence>
<keyword evidence="2 6" id="KW-0812">Transmembrane</keyword>
<feature type="transmembrane region" description="Helical" evidence="6">
    <location>
        <begin position="317"/>
        <end position="344"/>
    </location>
</feature>
<dbReference type="GO" id="GO:0015648">
    <property type="term" value="F:lipid-linked peptidoglycan transporter activity"/>
    <property type="evidence" value="ECO:0007669"/>
    <property type="project" value="TreeGrafter"/>
</dbReference>
<comment type="function">
    <text evidence="6">Peptidoglycan polymerase that is essential for cell wall elongation.</text>
</comment>
<dbReference type="PANTHER" id="PTHR30474">
    <property type="entry name" value="CELL CYCLE PROTEIN"/>
    <property type="match status" value="1"/>
</dbReference>
<keyword evidence="6" id="KW-0573">Peptidoglycan synthesis</keyword>
<dbReference type="GO" id="GO:0008955">
    <property type="term" value="F:peptidoglycan glycosyltransferase activity"/>
    <property type="evidence" value="ECO:0007669"/>
    <property type="project" value="UniProtKB-UniRule"/>
</dbReference>
<evidence type="ECO:0000256" key="6">
    <source>
        <dbReference type="HAMAP-Rule" id="MF_02079"/>
    </source>
</evidence>
<gene>
    <name evidence="6" type="primary">mrdB</name>
    <name evidence="6" type="synonym">rodA</name>
    <name evidence="7" type="ORF">CF392_07805</name>
</gene>
<dbReference type="GO" id="GO:0032153">
    <property type="term" value="C:cell division site"/>
    <property type="evidence" value="ECO:0007669"/>
    <property type="project" value="TreeGrafter"/>
</dbReference>
<evidence type="ECO:0000256" key="2">
    <source>
        <dbReference type="ARBA" id="ARBA00022692"/>
    </source>
</evidence>
<organism evidence="7 8">
    <name type="scientific">Tamilnaduibacter salinus</name>
    <dbReference type="NCBI Taxonomy" id="1484056"/>
    <lineage>
        <taxon>Bacteria</taxon>
        <taxon>Pseudomonadati</taxon>
        <taxon>Pseudomonadota</taxon>
        <taxon>Gammaproteobacteria</taxon>
        <taxon>Pseudomonadales</taxon>
        <taxon>Marinobacteraceae</taxon>
        <taxon>Tamilnaduibacter</taxon>
    </lineage>
</organism>
<keyword evidence="8" id="KW-1185">Reference proteome</keyword>
<name>A0A2A2I3Y7_9GAMM</name>
<evidence type="ECO:0000256" key="4">
    <source>
        <dbReference type="ARBA" id="ARBA00022989"/>
    </source>
</evidence>
<dbReference type="EMBL" id="NMPM01000041">
    <property type="protein sequence ID" value="PAV26004.1"/>
    <property type="molecule type" value="Genomic_DNA"/>
</dbReference>
<feature type="transmembrane region" description="Helical" evidence="6">
    <location>
        <begin position="21"/>
        <end position="48"/>
    </location>
</feature>
<keyword evidence="6" id="KW-1003">Cell membrane</keyword>
<proteinExistence type="inferred from homology"/>
<feature type="transmembrane region" description="Helical" evidence="6">
    <location>
        <begin position="87"/>
        <end position="107"/>
    </location>
</feature>
<comment type="caution">
    <text evidence="7">The sequence shown here is derived from an EMBL/GenBank/DDBJ whole genome shotgun (WGS) entry which is preliminary data.</text>
</comment>
<keyword evidence="6" id="KW-0808">Transferase</keyword>
<feature type="transmembrane region" description="Helical" evidence="6">
    <location>
        <begin position="284"/>
        <end position="305"/>
    </location>
</feature>
<evidence type="ECO:0000256" key="5">
    <source>
        <dbReference type="ARBA" id="ARBA00023136"/>
    </source>
</evidence>
<evidence type="ECO:0000256" key="3">
    <source>
        <dbReference type="ARBA" id="ARBA00022960"/>
    </source>
</evidence>
<keyword evidence="6" id="KW-0997">Cell inner membrane</keyword>
<keyword evidence="4 6" id="KW-1133">Transmembrane helix</keyword>
<dbReference type="AlphaFoldDB" id="A0A2A2I3Y7"/>
<keyword evidence="5 6" id="KW-0472">Membrane</keyword>
<dbReference type="RefSeq" id="WP_095610896.1">
    <property type="nucleotide sequence ID" value="NZ_NMPM01000041.1"/>
</dbReference>
<feature type="transmembrane region" description="Helical" evidence="6">
    <location>
        <begin position="54"/>
        <end position="75"/>
    </location>
</feature>
<dbReference type="EC" id="2.4.99.28" evidence="6"/>
<comment type="similarity">
    <text evidence="6">Belongs to the SEDS family. MrdB/RodA subfamily.</text>
</comment>
<dbReference type="Pfam" id="PF01098">
    <property type="entry name" value="FTSW_RODA_SPOVE"/>
    <property type="match status" value="1"/>
</dbReference>
<dbReference type="GO" id="GO:0008360">
    <property type="term" value="P:regulation of cell shape"/>
    <property type="evidence" value="ECO:0007669"/>
    <property type="project" value="UniProtKB-KW"/>
</dbReference>
<feature type="transmembrane region" description="Helical" evidence="6">
    <location>
        <begin position="174"/>
        <end position="191"/>
    </location>
</feature>
<dbReference type="GO" id="GO:0051301">
    <property type="term" value="P:cell division"/>
    <property type="evidence" value="ECO:0007669"/>
    <property type="project" value="InterPro"/>
</dbReference>
<dbReference type="NCBIfam" id="TIGR02210">
    <property type="entry name" value="rodA_shape"/>
    <property type="match status" value="1"/>
</dbReference>
<accession>A0A2A2I3Y7</accession>
<comment type="catalytic activity">
    <reaction evidence="6">
        <text>[GlcNAc-(1-&gt;4)-Mur2Ac(oyl-L-Ala-gamma-D-Glu-L-Lys-D-Ala-D-Ala)](n)-di-trans,octa-cis-undecaprenyl diphosphate + beta-D-GlcNAc-(1-&gt;4)-Mur2Ac(oyl-L-Ala-gamma-D-Glu-L-Lys-D-Ala-D-Ala)-di-trans,octa-cis-undecaprenyl diphosphate = [GlcNAc-(1-&gt;4)-Mur2Ac(oyl-L-Ala-gamma-D-Glu-L-Lys-D-Ala-D-Ala)](n+1)-di-trans,octa-cis-undecaprenyl diphosphate + di-trans,octa-cis-undecaprenyl diphosphate + H(+)</text>
        <dbReference type="Rhea" id="RHEA:23708"/>
        <dbReference type="Rhea" id="RHEA-COMP:9602"/>
        <dbReference type="Rhea" id="RHEA-COMP:9603"/>
        <dbReference type="ChEBI" id="CHEBI:15378"/>
        <dbReference type="ChEBI" id="CHEBI:58405"/>
        <dbReference type="ChEBI" id="CHEBI:60033"/>
        <dbReference type="ChEBI" id="CHEBI:78435"/>
        <dbReference type="EC" id="2.4.99.28"/>
    </reaction>
</comment>
<dbReference type="Proteomes" id="UP000218332">
    <property type="component" value="Unassembled WGS sequence"/>
</dbReference>
<dbReference type="PANTHER" id="PTHR30474:SF1">
    <property type="entry name" value="PEPTIDOGLYCAN GLYCOSYLTRANSFERASE MRDB"/>
    <property type="match status" value="1"/>
</dbReference>
<comment type="pathway">
    <text evidence="6">Cell wall biogenesis; peptidoglycan biosynthesis.</text>
</comment>
<protein>
    <recommendedName>
        <fullName evidence="6">Peptidoglycan glycosyltransferase MrdB</fullName>
        <shortName evidence="6">PGT</shortName>
        <ecNumber evidence="6">2.4.99.28</ecNumber>
    </recommendedName>
    <alternativeName>
        <fullName evidence="6">Cell elongation protein RodA</fullName>
    </alternativeName>
    <alternativeName>
        <fullName evidence="6">Cell wall polymerase</fullName>
    </alternativeName>
    <alternativeName>
        <fullName evidence="6">Peptidoglycan polymerase</fullName>
        <shortName evidence="6">PG polymerase</shortName>
    </alternativeName>
</protein>
<evidence type="ECO:0000313" key="8">
    <source>
        <dbReference type="Proteomes" id="UP000218332"/>
    </source>
</evidence>
<feature type="transmembrane region" description="Helical" evidence="6">
    <location>
        <begin position="196"/>
        <end position="214"/>
    </location>
</feature>
<feature type="transmembrane region" description="Helical" evidence="6">
    <location>
        <begin position="350"/>
        <end position="371"/>
    </location>
</feature>
<feature type="transmembrane region" description="Helical" evidence="6">
    <location>
        <begin position="152"/>
        <end position="168"/>
    </location>
</feature>
<evidence type="ECO:0000313" key="7">
    <source>
        <dbReference type="EMBL" id="PAV26004.1"/>
    </source>
</evidence>